<dbReference type="InterPro" id="IPR011051">
    <property type="entry name" value="RmlC_Cupin_sf"/>
</dbReference>
<accession>A0ABT7WHB9</accession>
<dbReference type="Pfam" id="PF07883">
    <property type="entry name" value="Cupin_2"/>
    <property type="match status" value="1"/>
</dbReference>
<feature type="domain" description="Cupin type-2" evidence="1">
    <location>
        <begin position="31"/>
        <end position="97"/>
    </location>
</feature>
<dbReference type="InterPro" id="IPR014710">
    <property type="entry name" value="RmlC-like_jellyroll"/>
</dbReference>
<gene>
    <name evidence="2" type="ORF">QU605_12585</name>
</gene>
<dbReference type="CDD" id="cd02238">
    <property type="entry name" value="cupin_KdgF"/>
    <property type="match status" value="1"/>
</dbReference>
<dbReference type="SUPFAM" id="SSF51182">
    <property type="entry name" value="RmlC-like cupins"/>
    <property type="match status" value="1"/>
</dbReference>
<name>A0ABT7WHB9_9FLAO</name>
<evidence type="ECO:0000259" key="1">
    <source>
        <dbReference type="Pfam" id="PF07883"/>
    </source>
</evidence>
<proteinExistence type="predicted"/>
<keyword evidence="3" id="KW-1185">Reference proteome</keyword>
<dbReference type="PANTHER" id="PTHR40112:SF1">
    <property type="entry name" value="H2HPP ISOMERASE"/>
    <property type="match status" value="1"/>
</dbReference>
<dbReference type="PANTHER" id="PTHR40112">
    <property type="entry name" value="H2HPP ISOMERASE"/>
    <property type="match status" value="1"/>
</dbReference>
<dbReference type="EMBL" id="JAUDUY010000007">
    <property type="protein sequence ID" value="MDM9632314.1"/>
    <property type="molecule type" value="Genomic_DNA"/>
</dbReference>
<dbReference type="InterPro" id="IPR013096">
    <property type="entry name" value="Cupin_2"/>
</dbReference>
<reference evidence="2" key="1">
    <citation type="submission" date="2023-06" db="EMBL/GenBank/DDBJ databases">
        <title>Robiginitalea aurantiacus sp. nov. and Algoriphagus sediminis sp. nov., isolated from coastal sediment.</title>
        <authorList>
            <person name="Zhou Z.Y."/>
            <person name="An J."/>
            <person name="Jia Y.W."/>
            <person name="Du Z.J."/>
        </authorList>
    </citation>
    <scope>NUCLEOTIDE SEQUENCE</scope>
    <source>
        <strain evidence="2">M39</strain>
    </source>
</reference>
<evidence type="ECO:0000313" key="3">
    <source>
        <dbReference type="Proteomes" id="UP001174839"/>
    </source>
</evidence>
<dbReference type="InterPro" id="IPR052535">
    <property type="entry name" value="Bacilysin_H2HPP_isomerase"/>
</dbReference>
<dbReference type="RefSeq" id="WP_289725679.1">
    <property type="nucleotide sequence ID" value="NZ_JAUDUY010000007.1"/>
</dbReference>
<organism evidence="2 3">
    <name type="scientific">Robiginitalea aurantiaca</name>
    <dbReference type="NCBI Taxonomy" id="3056915"/>
    <lineage>
        <taxon>Bacteria</taxon>
        <taxon>Pseudomonadati</taxon>
        <taxon>Bacteroidota</taxon>
        <taxon>Flavobacteriia</taxon>
        <taxon>Flavobacteriales</taxon>
        <taxon>Flavobacteriaceae</taxon>
        <taxon>Robiginitalea</taxon>
    </lineage>
</organism>
<dbReference type="Gene3D" id="2.60.120.10">
    <property type="entry name" value="Jelly Rolls"/>
    <property type="match status" value="1"/>
</dbReference>
<protein>
    <submittedName>
        <fullName evidence="2">Cupin domain-containing protein</fullName>
    </submittedName>
</protein>
<dbReference type="Proteomes" id="UP001174839">
    <property type="component" value="Unassembled WGS sequence"/>
</dbReference>
<comment type="caution">
    <text evidence="2">The sequence shown here is derived from an EMBL/GenBank/DDBJ whole genome shotgun (WGS) entry which is preliminary data.</text>
</comment>
<sequence length="105" mass="11947">MDYSLNTIPAREIIPGFRGKLVHGAEMSLVFWEVDSGSEVPEHHHKNEQIMHVIEGRFEFTLNGVTREYTPGDIVLIPANVPHSGKALEACRLMDVFSPVREEYR</sequence>
<evidence type="ECO:0000313" key="2">
    <source>
        <dbReference type="EMBL" id="MDM9632314.1"/>
    </source>
</evidence>